<dbReference type="InParanoid" id="A0A4Q1BDZ8"/>
<dbReference type="PANTHER" id="PTHR10909">
    <property type="entry name" value="ELECTRON TRANSPORT OXIDOREDUCTASE"/>
    <property type="match status" value="1"/>
</dbReference>
<organism evidence="5 6">
    <name type="scientific">Tremella mesenterica</name>
    <name type="common">Jelly fungus</name>
    <dbReference type="NCBI Taxonomy" id="5217"/>
    <lineage>
        <taxon>Eukaryota</taxon>
        <taxon>Fungi</taxon>
        <taxon>Dikarya</taxon>
        <taxon>Basidiomycota</taxon>
        <taxon>Agaricomycotina</taxon>
        <taxon>Tremellomycetes</taxon>
        <taxon>Tremellales</taxon>
        <taxon>Tremellaceae</taxon>
        <taxon>Tremella</taxon>
    </lineage>
</organism>
<keyword evidence="2" id="KW-0560">Oxidoreductase</keyword>
<comment type="caution">
    <text evidence="5">The sequence shown here is derived from an EMBL/GenBank/DDBJ whole genome shotgun (WGS) entry which is preliminary data.</text>
</comment>
<dbReference type="InterPro" id="IPR036250">
    <property type="entry name" value="AcylCo_DH-like_C"/>
</dbReference>
<dbReference type="GO" id="GO:0003997">
    <property type="term" value="F:acyl-CoA oxidase activity"/>
    <property type="evidence" value="ECO:0007669"/>
    <property type="project" value="InterPro"/>
</dbReference>
<dbReference type="InterPro" id="IPR012258">
    <property type="entry name" value="Acyl-CoA_oxidase"/>
</dbReference>
<feature type="region of interest" description="Disordered" evidence="3">
    <location>
        <begin position="102"/>
        <end position="144"/>
    </location>
</feature>
<evidence type="ECO:0000256" key="2">
    <source>
        <dbReference type="ARBA" id="ARBA00023002"/>
    </source>
</evidence>
<dbReference type="EMBL" id="SDIL01000107">
    <property type="protein sequence ID" value="RXK36154.1"/>
    <property type="molecule type" value="Genomic_DNA"/>
</dbReference>
<evidence type="ECO:0000256" key="1">
    <source>
        <dbReference type="ARBA" id="ARBA00006288"/>
    </source>
</evidence>
<dbReference type="VEuPathDB" id="FungiDB:TREMEDRAFT_70504"/>
<dbReference type="SUPFAM" id="SSF47203">
    <property type="entry name" value="Acyl-CoA dehydrogenase C-terminal domain-like"/>
    <property type="match status" value="1"/>
</dbReference>
<dbReference type="GO" id="GO:0005504">
    <property type="term" value="F:fatty acid binding"/>
    <property type="evidence" value="ECO:0007669"/>
    <property type="project" value="TreeGrafter"/>
</dbReference>
<feature type="compositionally biased region" description="Acidic residues" evidence="3">
    <location>
        <begin position="106"/>
        <end position="122"/>
    </location>
</feature>
<name>A0A4Q1BDZ8_TREME</name>
<reference evidence="5 6" key="1">
    <citation type="submission" date="2016-06" db="EMBL/GenBank/DDBJ databases">
        <title>Evolution of pathogenesis and genome organization in the Tremellales.</title>
        <authorList>
            <person name="Cuomo C."/>
            <person name="Litvintseva A."/>
            <person name="Heitman J."/>
            <person name="Chen Y."/>
            <person name="Sun S."/>
            <person name="Springer D."/>
            <person name="Dromer F."/>
            <person name="Young S."/>
            <person name="Zeng Q."/>
            <person name="Chapman S."/>
            <person name="Gujja S."/>
            <person name="Saif S."/>
            <person name="Birren B."/>
        </authorList>
    </citation>
    <scope>NUCLEOTIDE SEQUENCE [LARGE SCALE GENOMIC DNA]</scope>
    <source>
        <strain evidence="5 6">ATCC 28783</strain>
    </source>
</reference>
<protein>
    <recommendedName>
        <fullName evidence="4">Acyl-CoA oxidase C-terminal domain-containing protein</fullName>
    </recommendedName>
</protein>
<dbReference type="STRING" id="5217.A0A4Q1BDZ8"/>
<dbReference type="PANTHER" id="PTHR10909:SF352">
    <property type="entry name" value="ACYL-COENZYME A OXIDASE-LIKE PROTEIN"/>
    <property type="match status" value="1"/>
</dbReference>
<dbReference type="GO" id="GO:0055088">
    <property type="term" value="P:lipid homeostasis"/>
    <property type="evidence" value="ECO:0007669"/>
    <property type="project" value="TreeGrafter"/>
</dbReference>
<comment type="similarity">
    <text evidence="1">Belongs to the acyl-CoA oxidase family.</text>
</comment>
<dbReference type="GO" id="GO:0071949">
    <property type="term" value="F:FAD binding"/>
    <property type="evidence" value="ECO:0007669"/>
    <property type="project" value="InterPro"/>
</dbReference>
<dbReference type="Proteomes" id="UP000289152">
    <property type="component" value="Unassembled WGS sequence"/>
</dbReference>
<proteinExistence type="inferred from homology"/>
<gene>
    <name evidence="5" type="ORF">M231_06596</name>
</gene>
<sequence length="144" mass="16660">MDYLRGYTAPCHLLLLIADGYFTPDQIDALTSAVDELCLQVRSFAIPLVDAFALSDHIINSPLGKWDGSVYESYFAQVQSSNPLPKEHPYFERLIRPLLERKNDTFEDPGEEMGLEEELKEMEEDRKAAGDREREKERHVRRED</sequence>
<evidence type="ECO:0000256" key="3">
    <source>
        <dbReference type="SAM" id="MobiDB-lite"/>
    </source>
</evidence>
<feature type="compositionally biased region" description="Basic and acidic residues" evidence="3">
    <location>
        <begin position="123"/>
        <end position="144"/>
    </location>
</feature>
<dbReference type="InterPro" id="IPR002655">
    <property type="entry name" value="Acyl-CoA_oxidase_C"/>
</dbReference>
<dbReference type="Gene3D" id="1.20.140.10">
    <property type="entry name" value="Butyryl-CoA Dehydrogenase, subunit A, domain 3"/>
    <property type="match status" value="1"/>
</dbReference>
<keyword evidence="6" id="KW-1185">Reference proteome</keyword>
<dbReference type="GO" id="GO:0033540">
    <property type="term" value="P:fatty acid beta-oxidation using acyl-CoA oxidase"/>
    <property type="evidence" value="ECO:0007669"/>
    <property type="project" value="TreeGrafter"/>
</dbReference>
<dbReference type="OrthoDB" id="2391054at2759"/>
<evidence type="ECO:0000259" key="4">
    <source>
        <dbReference type="Pfam" id="PF01756"/>
    </source>
</evidence>
<dbReference type="GO" id="GO:0005777">
    <property type="term" value="C:peroxisome"/>
    <property type="evidence" value="ECO:0007669"/>
    <property type="project" value="InterPro"/>
</dbReference>
<evidence type="ECO:0000313" key="5">
    <source>
        <dbReference type="EMBL" id="RXK36154.1"/>
    </source>
</evidence>
<dbReference type="AlphaFoldDB" id="A0A4Q1BDZ8"/>
<accession>A0A4Q1BDZ8</accession>
<feature type="domain" description="Acyl-CoA oxidase C-terminal" evidence="4">
    <location>
        <begin position="15"/>
        <end position="99"/>
    </location>
</feature>
<dbReference type="Pfam" id="PF01756">
    <property type="entry name" value="ACOX"/>
    <property type="match status" value="1"/>
</dbReference>
<evidence type="ECO:0000313" key="6">
    <source>
        <dbReference type="Proteomes" id="UP000289152"/>
    </source>
</evidence>